<sequence length="105" mass="11830">MRIGDGRARSCLSDSDDPKEQRDIEGMRAYYDARQRDLEQELKRRAAVERGFARTLAIGVPSAIAAVAITSWFDSRSPAASVVFLIGLGFNLVVWLLLLYYPRHD</sequence>
<keyword evidence="2" id="KW-0812">Transmembrane</keyword>
<evidence type="ECO:0000313" key="4">
    <source>
        <dbReference type="Proteomes" id="UP000622552"/>
    </source>
</evidence>
<name>A0A8J7GDD4_9ACTN</name>
<gene>
    <name evidence="3" type="ORF">IW245_002763</name>
</gene>
<dbReference type="EMBL" id="JADOUF010000001">
    <property type="protein sequence ID" value="MBG6136569.1"/>
    <property type="molecule type" value="Genomic_DNA"/>
</dbReference>
<feature type="region of interest" description="Disordered" evidence="1">
    <location>
        <begin position="1"/>
        <end position="20"/>
    </location>
</feature>
<dbReference type="AlphaFoldDB" id="A0A8J7GDD4"/>
<dbReference type="Proteomes" id="UP000622552">
    <property type="component" value="Unassembled WGS sequence"/>
</dbReference>
<reference evidence="3" key="1">
    <citation type="submission" date="2020-11" db="EMBL/GenBank/DDBJ databases">
        <title>Sequencing the genomes of 1000 actinobacteria strains.</title>
        <authorList>
            <person name="Klenk H.-P."/>
        </authorList>
    </citation>
    <scope>NUCLEOTIDE SEQUENCE</scope>
    <source>
        <strain evidence="3">DSM 45356</strain>
    </source>
</reference>
<proteinExistence type="predicted"/>
<evidence type="ECO:0000313" key="3">
    <source>
        <dbReference type="EMBL" id="MBG6136569.1"/>
    </source>
</evidence>
<evidence type="ECO:0000256" key="2">
    <source>
        <dbReference type="SAM" id="Phobius"/>
    </source>
</evidence>
<keyword evidence="4" id="KW-1185">Reference proteome</keyword>
<accession>A0A8J7GDD4</accession>
<dbReference type="RefSeq" id="WP_197003528.1">
    <property type="nucleotide sequence ID" value="NZ_BONS01000016.1"/>
</dbReference>
<keyword evidence="2" id="KW-1133">Transmembrane helix</keyword>
<feature type="transmembrane region" description="Helical" evidence="2">
    <location>
        <begin position="79"/>
        <end position="101"/>
    </location>
</feature>
<feature type="transmembrane region" description="Helical" evidence="2">
    <location>
        <begin position="52"/>
        <end position="73"/>
    </location>
</feature>
<keyword evidence="2" id="KW-0472">Membrane</keyword>
<comment type="caution">
    <text evidence="3">The sequence shown here is derived from an EMBL/GenBank/DDBJ whole genome shotgun (WGS) entry which is preliminary data.</text>
</comment>
<organism evidence="3 4">
    <name type="scientific">Longispora fulva</name>
    <dbReference type="NCBI Taxonomy" id="619741"/>
    <lineage>
        <taxon>Bacteria</taxon>
        <taxon>Bacillati</taxon>
        <taxon>Actinomycetota</taxon>
        <taxon>Actinomycetes</taxon>
        <taxon>Micromonosporales</taxon>
        <taxon>Micromonosporaceae</taxon>
        <taxon>Longispora</taxon>
    </lineage>
</organism>
<protein>
    <submittedName>
        <fullName evidence="3">Uncharacterized protein</fullName>
    </submittedName>
</protein>
<evidence type="ECO:0000256" key="1">
    <source>
        <dbReference type="SAM" id="MobiDB-lite"/>
    </source>
</evidence>